<proteinExistence type="predicted"/>
<evidence type="ECO:0000259" key="8">
    <source>
        <dbReference type="Pfam" id="PF07882"/>
    </source>
</evidence>
<dbReference type="PANTHER" id="PTHR37840:SF1">
    <property type="entry name" value="L-FUCOSE ISOMERASE"/>
    <property type="match status" value="1"/>
</dbReference>
<protein>
    <recommendedName>
        <fullName evidence="5">FucIase</fullName>
    </recommendedName>
</protein>
<feature type="domain" description="L-fucose isomerase N-terminal-2" evidence="8">
    <location>
        <begin position="253"/>
        <end position="310"/>
    </location>
</feature>
<dbReference type="GO" id="GO:0008736">
    <property type="term" value="F:L-fucose isomerase activity"/>
    <property type="evidence" value="ECO:0007669"/>
    <property type="project" value="InterPro"/>
</dbReference>
<dbReference type="InterPro" id="IPR038392">
    <property type="entry name" value="Fucose_isomerase_dom2_sf"/>
</dbReference>
<dbReference type="Pfam" id="PF02952">
    <property type="entry name" value="Fucose_iso_C"/>
    <property type="match status" value="1"/>
</dbReference>
<name>A0A0B5F6N1_STRA4</name>
<evidence type="ECO:0000256" key="4">
    <source>
        <dbReference type="ARBA" id="ARBA00023277"/>
    </source>
</evidence>
<dbReference type="Gene3D" id="3.40.275.10">
    <property type="entry name" value="L-fucose Isomerase, Chain A, domain 2"/>
    <property type="match status" value="1"/>
</dbReference>
<dbReference type="Pfam" id="PF07882">
    <property type="entry name" value="Fucose_iso_N2"/>
    <property type="match status" value="1"/>
</dbReference>
<dbReference type="EMBL" id="CP010519">
    <property type="protein sequence ID" value="AJE86541.1"/>
    <property type="molecule type" value="Genomic_DNA"/>
</dbReference>
<evidence type="ECO:0000313" key="9">
    <source>
        <dbReference type="EMBL" id="AJE86541.1"/>
    </source>
</evidence>
<dbReference type="AlphaFoldDB" id="A0A0B5F6N1"/>
<dbReference type="GO" id="GO:0005737">
    <property type="term" value="C:cytoplasm"/>
    <property type="evidence" value="ECO:0007669"/>
    <property type="project" value="InterPro"/>
</dbReference>
<keyword evidence="4" id="KW-0119">Carbohydrate metabolism</keyword>
<organism evidence="9 10">
    <name type="scientific">Streptomyces albus (strain ATCC 21838 / DSM 41398 / FERM P-419 / JCM 4703 / NBRC 107858)</name>
    <dbReference type="NCBI Taxonomy" id="1081613"/>
    <lineage>
        <taxon>Bacteria</taxon>
        <taxon>Bacillati</taxon>
        <taxon>Actinomycetota</taxon>
        <taxon>Actinomycetes</taxon>
        <taxon>Kitasatosporales</taxon>
        <taxon>Streptomycetaceae</taxon>
        <taxon>Streptomyces</taxon>
    </lineage>
</organism>
<evidence type="ECO:0000256" key="2">
    <source>
        <dbReference type="ARBA" id="ARBA00023211"/>
    </source>
</evidence>
<dbReference type="GO" id="GO:0042355">
    <property type="term" value="P:L-fucose catabolic process"/>
    <property type="evidence" value="ECO:0007669"/>
    <property type="project" value="TreeGrafter"/>
</dbReference>
<dbReference type="KEGG" id="sals:SLNWT_6165"/>
<evidence type="ECO:0000256" key="5">
    <source>
        <dbReference type="ARBA" id="ARBA00030454"/>
    </source>
</evidence>
<sequence>MARIGLLSLSDGRDFVHRDVTEHIARAARELAAMLTEAGHEVVLAPEQVSSNTLATSQARWLSDQHLDLTIFHHSVWTFPHFTMLAAEATRGPLLMVANIDPQFPGMVGLLAGGGGLDQIGRVHSRAWGDLSEPAVRERILAEVRAATAVQRLRGSTFGRIGGRPMGMYTAVANTDQWMRQFGVDVEEIDQWEIVRRSENASQTRVTAAREWLEKHAAGVHYDGKQLTPELLERQIRSYYAMRELIEEWNLDFSGIKGQPELTTHFCTMDVAEAFLNDPYDWEGPKETHVTATEADMDGALSMQLLKLLSGDPVLFADVRHYHADRDVWDLCNSGQHATWYAARSEDPAENLSQVHFHPEVFYFPAGGASVQHLAAPGDLTFARLTRDSGEYRMHVMRGSFETYDEATNDRMMRASTFEWPHAFARLDAPADDFLGRFGSNHIHAVPGDYVAELRSVCRQLGIRFDGFGSAA</sequence>
<keyword evidence="1" id="KW-0479">Metal-binding</keyword>
<accession>A0A0B5F6N1</accession>
<feature type="domain" description="L-fucose isomerase N-terminal-1" evidence="7">
    <location>
        <begin position="2"/>
        <end position="155"/>
    </location>
</feature>
<keyword evidence="10" id="KW-1185">Reference proteome</keyword>
<dbReference type="SUPFAM" id="SSF53743">
    <property type="entry name" value="FucI/AraA N-terminal and middle domains"/>
    <property type="match status" value="1"/>
</dbReference>
<dbReference type="GO" id="GO:0019571">
    <property type="term" value="P:D-arabinose catabolic process"/>
    <property type="evidence" value="ECO:0007669"/>
    <property type="project" value="TreeGrafter"/>
</dbReference>
<keyword evidence="2" id="KW-0464">Manganese</keyword>
<dbReference type="Gene3D" id="3.40.50.1070">
    <property type="match status" value="1"/>
</dbReference>
<evidence type="ECO:0000313" key="10">
    <source>
        <dbReference type="Proteomes" id="UP000031523"/>
    </source>
</evidence>
<dbReference type="InterPro" id="IPR038393">
    <property type="entry name" value="Fuc_iso_dom3_sf"/>
</dbReference>
<dbReference type="InterPro" id="IPR038391">
    <property type="entry name" value="Fucose_iso_dom1_sf"/>
</dbReference>
<dbReference type="PANTHER" id="PTHR37840">
    <property type="entry name" value="L-FUCOSE ISOMERASE"/>
    <property type="match status" value="1"/>
</dbReference>
<dbReference type="GO" id="GO:0030145">
    <property type="term" value="F:manganese ion binding"/>
    <property type="evidence" value="ECO:0007669"/>
    <property type="project" value="InterPro"/>
</dbReference>
<dbReference type="CDD" id="cd00578">
    <property type="entry name" value="L-fuc_L-ara-isomerases"/>
    <property type="match status" value="1"/>
</dbReference>
<dbReference type="InterPro" id="IPR009015">
    <property type="entry name" value="Fucose_isomerase_N/cen_sf"/>
</dbReference>
<dbReference type="Pfam" id="PF07881">
    <property type="entry name" value="Fucose_iso_N1"/>
    <property type="match status" value="1"/>
</dbReference>
<keyword evidence="3 9" id="KW-0413">Isomerase</keyword>
<dbReference type="InterPro" id="IPR005763">
    <property type="entry name" value="Fucose_isomerase"/>
</dbReference>
<dbReference type="Proteomes" id="UP000031523">
    <property type="component" value="Chromosome"/>
</dbReference>
<dbReference type="InterPro" id="IPR015888">
    <property type="entry name" value="Fuc_isomerase_C"/>
</dbReference>
<dbReference type="InterPro" id="IPR012888">
    <property type="entry name" value="Fucose_iso_N1"/>
</dbReference>
<gene>
    <name evidence="9" type="ORF">SLNWT_6165</name>
</gene>
<evidence type="ECO:0000256" key="3">
    <source>
        <dbReference type="ARBA" id="ARBA00023235"/>
    </source>
</evidence>
<reference evidence="9 10" key="1">
    <citation type="submission" date="2015-01" db="EMBL/GenBank/DDBJ databases">
        <title>Enhanced salinomycin production by adjusting the supply of polyketide extender units in Streptomyce albus DSM 41398.</title>
        <authorList>
            <person name="Lu C."/>
        </authorList>
    </citation>
    <scope>NUCLEOTIDE SEQUENCE [LARGE SCALE GENOMIC DNA]</scope>
    <source>
        <strain evidence="10">ATCC 21838 / DSM 41398 / FERM P-419 / JCM 4703 / NBRC 107858</strain>
    </source>
</reference>
<dbReference type="Gene3D" id="3.20.14.10">
    <property type="entry name" value="L-fucose/L-arabinose isomerase, C-terminal"/>
    <property type="match status" value="1"/>
</dbReference>
<evidence type="ECO:0000259" key="6">
    <source>
        <dbReference type="Pfam" id="PF02952"/>
    </source>
</evidence>
<feature type="domain" description="L-fucose isomerase C-terminal" evidence="6">
    <location>
        <begin position="331"/>
        <end position="466"/>
    </location>
</feature>
<dbReference type="InterPro" id="IPR012889">
    <property type="entry name" value="Fucose_isomerase_N2"/>
</dbReference>
<dbReference type="GO" id="GO:0008790">
    <property type="term" value="F:arabinose isomerase activity"/>
    <property type="evidence" value="ECO:0007669"/>
    <property type="project" value="TreeGrafter"/>
</dbReference>
<evidence type="ECO:0000259" key="7">
    <source>
        <dbReference type="Pfam" id="PF07881"/>
    </source>
</evidence>
<evidence type="ECO:0000256" key="1">
    <source>
        <dbReference type="ARBA" id="ARBA00022723"/>
    </source>
</evidence>